<dbReference type="OrthoDB" id="3923199at2759"/>
<reference evidence="3" key="1">
    <citation type="journal article" date="2020" name="Stud. Mycol.">
        <title>101 Dothideomycetes genomes: a test case for predicting lifestyles and emergence of pathogens.</title>
        <authorList>
            <person name="Haridas S."/>
            <person name="Albert R."/>
            <person name="Binder M."/>
            <person name="Bloem J."/>
            <person name="Labutti K."/>
            <person name="Salamov A."/>
            <person name="Andreopoulos B."/>
            <person name="Baker S."/>
            <person name="Barry K."/>
            <person name="Bills G."/>
            <person name="Bluhm B."/>
            <person name="Cannon C."/>
            <person name="Castanera R."/>
            <person name="Culley D."/>
            <person name="Daum C."/>
            <person name="Ezra D."/>
            <person name="Gonzalez J."/>
            <person name="Henrissat B."/>
            <person name="Kuo A."/>
            <person name="Liang C."/>
            <person name="Lipzen A."/>
            <person name="Lutzoni F."/>
            <person name="Magnuson J."/>
            <person name="Mondo S."/>
            <person name="Nolan M."/>
            <person name="Ohm R."/>
            <person name="Pangilinan J."/>
            <person name="Park H.-J."/>
            <person name="Ramirez L."/>
            <person name="Alfaro M."/>
            <person name="Sun H."/>
            <person name="Tritt A."/>
            <person name="Yoshinaga Y."/>
            <person name="Zwiers L.-H."/>
            <person name="Turgeon B."/>
            <person name="Goodwin S."/>
            <person name="Spatafora J."/>
            <person name="Crous P."/>
            <person name="Grigoriev I."/>
        </authorList>
    </citation>
    <scope>NUCLEOTIDE SEQUENCE</scope>
    <source>
        <strain evidence="3">CBS 262.69</strain>
    </source>
</reference>
<evidence type="ECO:0000313" key="3">
    <source>
        <dbReference type="EMBL" id="KAF2402645.1"/>
    </source>
</evidence>
<accession>A0A6G1I3U0</accession>
<evidence type="ECO:0008006" key="5">
    <source>
        <dbReference type="Google" id="ProtNLM"/>
    </source>
</evidence>
<feature type="compositionally biased region" description="Pro residues" evidence="1">
    <location>
        <begin position="114"/>
        <end position="127"/>
    </location>
</feature>
<feature type="compositionally biased region" description="Polar residues" evidence="1">
    <location>
        <begin position="1"/>
        <end position="18"/>
    </location>
</feature>
<feature type="compositionally biased region" description="Low complexity" evidence="1">
    <location>
        <begin position="144"/>
        <end position="156"/>
    </location>
</feature>
<dbReference type="Gene3D" id="2.120.10.70">
    <property type="entry name" value="Fucose-specific lectin"/>
    <property type="match status" value="1"/>
</dbReference>
<dbReference type="AlphaFoldDB" id="A0A6G1I3U0"/>
<proteinExistence type="predicted"/>
<sequence>MEGSARPTSGPVSDTLNEQVYQPVPHPQPYYSEGYPQPQPQLSPPLDARGSPGTHPSPNSQATYHDDKSPPLQSAPFGPQTPPFQPQTFQPYSPPYQPPSPNPPYQPGYAPSGSPNPPYQPAYPPSASPNRVTSPASGAPEVIQGFGFYQPQPGQGHRSLSPTLSQGSTAYGSAGRDSIPPNADGKEVYAVYQQPLQQQQQQQQHPEQAEKPRRRVCGLPILLFWIVVGVILLVLLGAGLGAGLGLGLKKKSNPAAAPATNTTKPFTGNPKLSIGGAIDPKYYSTKGAWNGSGIAFAGESFSGGERGLATVYFQHHTGDIRWMRLNSDYNWVGGTKAETVASDAKNSTPLSTVAYVMNGTNTYHLFYISKDGYVIQKSNSNATNFWQDGYVNQLKLKAFDDDSVGLQACWYGNFYGDSDYSKFPTVNGDKNTLAYSSQFGMHLWFPSDATTMEQYGYYEGQKTWISQRKWPGINGHAGVGCYSWGPGTVSYAMMVNLQNTIEFWWKDTNSSLPSTESHPIQSWQNATGAAINNVWPSTSLGYTTFFYAQSDDGFVRGYNISYEAESTTIVQDNTTIVGDASGPVAAIGGSHLTVSAIPNQKGAGANLWVFYQVNGDDITVFQRGLTEGQWGRGPMPIPDL</sequence>
<feature type="compositionally biased region" description="Polar residues" evidence="1">
    <location>
        <begin position="158"/>
        <end position="171"/>
    </location>
</feature>
<evidence type="ECO:0000313" key="4">
    <source>
        <dbReference type="Proteomes" id="UP000799640"/>
    </source>
</evidence>
<feature type="compositionally biased region" description="Polar residues" evidence="1">
    <location>
        <begin position="54"/>
        <end position="63"/>
    </location>
</feature>
<protein>
    <recommendedName>
        <fullName evidence="5">Fucose-specific lectin</fullName>
    </recommendedName>
</protein>
<dbReference type="Proteomes" id="UP000799640">
    <property type="component" value="Unassembled WGS sequence"/>
</dbReference>
<feature type="region of interest" description="Disordered" evidence="1">
    <location>
        <begin position="1"/>
        <end position="184"/>
    </location>
</feature>
<feature type="compositionally biased region" description="Pro residues" evidence="1">
    <location>
        <begin position="92"/>
        <end position="106"/>
    </location>
</feature>
<keyword evidence="2" id="KW-0812">Transmembrane</keyword>
<keyword evidence="4" id="KW-1185">Reference proteome</keyword>
<name>A0A6G1I3U0_9PEZI</name>
<keyword evidence="2" id="KW-1133">Transmembrane helix</keyword>
<evidence type="ECO:0000256" key="1">
    <source>
        <dbReference type="SAM" id="MobiDB-lite"/>
    </source>
</evidence>
<dbReference type="SUPFAM" id="SSF89372">
    <property type="entry name" value="Fucose-specific lectin"/>
    <property type="match status" value="1"/>
</dbReference>
<dbReference type="EMBL" id="ML996691">
    <property type="protein sequence ID" value="KAF2402645.1"/>
    <property type="molecule type" value="Genomic_DNA"/>
</dbReference>
<keyword evidence="2" id="KW-0472">Membrane</keyword>
<gene>
    <name evidence="3" type="ORF">EJ06DRAFT_528740</name>
</gene>
<feature type="transmembrane region" description="Helical" evidence="2">
    <location>
        <begin position="221"/>
        <end position="248"/>
    </location>
</feature>
<organism evidence="3 4">
    <name type="scientific">Trichodelitschia bisporula</name>
    <dbReference type="NCBI Taxonomy" id="703511"/>
    <lineage>
        <taxon>Eukaryota</taxon>
        <taxon>Fungi</taxon>
        <taxon>Dikarya</taxon>
        <taxon>Ascomycota</taxon>
        <taxon>Pezizomycotina</taxon>
        <taxon>Dothideomycetes</taxon>
        <taxon>Dothideomycetes incertae sedis</taxon>
        <taxon>Phaeotrichales</taxon>
        <taxon>Phaeotrichaceae</taxon>
        <taxon>Trichodelitschia</taxon>
    </lineage>
</organism>
<evidence type="ECO:0000256" key="2">
    <source>
        <dbReference type="SAM" id="Phobius"/>
    </source>
</evidence>